<dbReference type="EMBL" id="FBVY01000004">
    <property type="protein sequence ID" value="CUW87482.1"/>
    <property type="molecule type" value="Genomic_DNA"/>
</dbReference>
<gene>
    <name evidence="1" type="ORF">AGR2A_Cc120065</name>
</gene>
<reference evidence="1 2" key="1">
    <citation type="submission" date="2016-01" db="EMBL/GenBank/DDBJ databases">
        <authorList>
            <person name="Regsiter A."/>
            <person name="william w."/>
        </authorList>
    </citation>
    <scope>NUCLEOTIDE SEQUENCE [LARGE SCALE GENOMIC DNA]</scope>
    <source>
        <strain evidence="1 2">CFBP 5494</strain>
    </source>
</reference>
<proteinExistence type="predicted"/>
<keyword evidence="2" id="KW-1185">Reference proteome</keyword>
<name>A0A9W5AYT8_9HYPH</name>
<comment type="caution">
    <text evidence="1">The sequence shown here is derived from an EMBL/GenBank/DDBJ whole genome shotgun (WGS) entry which is preliminary data.</text>
</comment>
<accession>A0A9W5AYT8</accession>
<dbReference type="AlphaFoldDB" id="A0A9W5AYT8"/>
<dbReference type="Proteomes" id="UP000191933">
    <property type="component" value="Unassembled WGS sequence"/>
</dbReference>
<evidence type="ECO:0000313" key="1">
    <source>
        <dbReference type="EMBL" id="CUW87482.1"/>
    </source>
</evidence>
<dbReference type="RefSeq" id="WP_080822733.1">
    <property type="nucleotide sequence ID" value="NZ_LT009718.1"/>
</dbReference>
<organism evidence="1 2">
    <name type="scientific">Agrobacterium genomosp. 2 str. CFBP 5494</name>
    <dbReference type="NCBI Taxonomy" id="1183436"/>
    <lineage>
        <taxon>Bacteria</taxon>
        <taxon>Pseudomonadati</taxon>
        <taxon>Pseudomonadota</taxon>
        <taxon>Alphaproteobacteria</taxon>
        <taxon>Hyphomicrobiales</taxon>
        <taxon>Rhizobiaceae</taxon>
        <taxon>Rhizobium/Agrobacterium group</taxon>
        <taxon>Agrobacterium</taxon>
        <taxon>Agrobacterium tumefaciens complex</taxon>
    </lineage>
</organism>
<evidence type="ECO:0000313" key="2">
    <source>
        <dbReference type="Proteomes" id="UP000191933"/>
    </source>
</evidence>
<sequence length="113" mass="11795">MANTIDTAVSSLGDAFECAVLDSNAVSVGALNPADLEAWAHRLGNRTTLVTLYVSATVEVVRAATADGWTDNASWPLLGPGYHPFNVPGGNRYLLFKLPSGAAAPAVVKILEN</sequence>
<protein>
    <submittedName>
        <fullName evidence="1">Uncharacterized protein</fullName>
    </submittedName>
</protein>